<dbReference type="AlphaFoldDB" id="A0A0N4UNA2"/>
<keyword evidence="1" id="KW-0106">Calcium</keyword>
<sequence length="497" mass="55667">MIFKGSIVIILLVFLQLNSQNRDTVGAQEAAAFLKRSNLDINTLGQIWEVADYHKKGYLDKLGAFIAFKLVAACQQGHPPSIASLSLNLSPPSFASRSATPSIPSFGNLAISDNWAINAVEQTKYESIFDGLNPVNGKLSGDKVKPVLLNSGLPGPSLAKIWDLSDIDKDGQLDRIEMCVALHLVYRSLQGEAIPVVLPASLIHPSKKNFQWGERRSRTGSVASLDINSAPSFQTSGTMRSQSVQPTSLTSPILSSVWLLTDFRHFNFFKIDTDNDGLVSGNDVRNILFQSALPQATLAQLWALVDIKKSGMINLEQFALIMYLIDDCKKGRAVPSILPSNLVPPSFRVPVSNIIPSGNEELDKLQHEMQILIMERREAEQAIVQLEADITIKNSEIKNLQIEYNTLENTVTQLERQKAEAERRLETLDNQVSQLEQTGSSLKEKLIEEENRLESLRNENMRNKENIAVRVEHFDFSLFASFIYDLFFMYLIYIYLH</sequence>
<dbReference type="Gene3D" id="1.10.238.10">
    <property type="entry name" value="EF-hand"/>
    <property type="match status" value="3"/>
</dbReference>
<dbReference type="Proteomes" id="UP000274756">
    <property type="component" value="Unassembled WGS sequence"/>
</dbReference>
<dbReference type="PROSITE" id="PS00018">
    <property type="entry name" value="EF_HAND_1"/>
    <property type="match status" value="1"/>
</dbReference>
<dbReference type="OrthoDB" id="524326at2759"/>
<reference evidence="10" key="1">
    <citation type="submission" date="2017-02" db="UniProtKB">
        <authorList>
            <consortium name="WormBaseParasite"/>
        </authorList>
    </citation>
    <scope>IDENTIFICATION</scope>
</reference>
<evidence type="ECO:0000313" key="10">
    <source>
        <dbReference type="WBParaSite" id="DME_0000937501-mRNA-1"/>
    </source>
</evidence>
<evidence type="ECO:0000256" key="2">
    <source>
        <dbReference type="SAM" id="Coils"/>
    </source>
</evidence>
<feature type="domain" description="EH" evidence="5">
    <location>
        <begin position="268"/>
        <end position="349"/>
    </location>
</feature>
<accession>A0A0N4UNA2</accession>
<feature type="chain" id="PRO_5041041056" evidence="4">
    <location>
        <begin position="20"/>
        <end position="497"/>
    </location>
</feature>
<dbReference type="SMART" id="SM00054">
    <property type="entry name" value="EFh"/>
    <property type="match status" value="3"/>
</dbReference>
<evidence type="ECO:0000259" key="5">
    <source>
        <dbReference type="PROSITE" id="PS50031"/>
    </source>
</evidence>
<dbReference type="InterPro" id="IPR018247">
    <property type="entry name" value="EF_Hand_1_Ca_BS"/>
</dbReference>
<dbReference type="GO" id="GO:0045296">
    <property type="term" value="F:cadherin binding"/>
    <property type="evidence" value="ECO:0007669"/>
    <property type="project" value="TreeGrafter"/>
</dbReference>
<keyword evidence="3" id="KW-1133">Transmembrane helix</keyword>
<name>A0A0N4UNA2_DRAME</name>
<keyword evidence="9" id="KW-1185">Reference proteome</keyword>
<dbReference type="Pfam" id="PF12763">
    <property type="entry name" value="EH"/>
    <property type="match status" value="3"/>
</dbReference>
<feature type="domain" description="EF-hand" evidence="6">
    <location>
        <begin position="153"/>
        <end position="188"/>
    </location>
</feature>
<evidence type="ECO:0000313" key="9">
    <source>
        <dbReference type="Proteomes" id="UP000274756"/>
    </source>
</evidence>
<dbReference type="STRING" id="318479.A0A0N4UNA2"/>
<dbReference type="SUPFAM" id="SSF47473">
    <property type="entry name" value="EF-hand"/>
    <property type="match status" value="3"/>
</dbReference>
<dbReference type="InterPro" id="IPR000261">
    <property type="entry name" value="EH_dom"/>
</dbReference>
<feature type="signal peptide" evidence="4">
    <location>
        <begin position="1"/>
        <end position="19"/>
    </location>
</feature>
<evidence type="ECO:0000256" key="3">
    <source>
        <dbReference type="SAM" id="Phobius"/>
    </source>
</evidence>
<protein>
    <submittedName>
        <fullName evidence="10">Epidermal growth factor receptor substrate 15-like 1</fullName>
    </submittedName>
</protein>
<proteinExistence type="predicted"/>
<dbReference type="PROSITE" id="PS50222">
    <property type="entry name" value="EF_HAND_2"/>
    <property type="match status" value="2"/>
</dbReference>
<dbReference type="GO" id="GO:0005509">
    <property type="term" value="F:calcium ion binding"/>
    <property type="evidence" value="ECO:0007669"/>
    <property type="project" value="InterPro"/>
</dbReference>
<dbReference type="PANTHER" id="PTHR11216">
    <property type="entry name" value="EH DOMAIN"/>
    <property type="match status" value="1"/>
</dbReference>
<dbReference type="WBParaSite" id="DME_0000937501-mRNA-1">
    <property type="protein sequence ID" value="DME_0000937501-mRNA-1"/>
    <property type="gene ID" value="DME_0000937501"/>
</dbReference>
<evidence type="ECO:0000313" key="8">
    <source>
        <dbReference type="Proteomes" id="UP000038040"/>
    </source>
</evidence>
<reference evidence="7 9" key="2">
    <citation type="submission" date="2018-11" db="EMBL/GenBank/DDBJ databases">
        <authorList>
            <consortium name="Pathogen Informatics"/>
        </authorList>
    </citation>
    <scope>NUCLEOTIDE SEQUENCE [LARGE SCALE GENOMIC DNA]</scope>
</reference>
<dbReference type="InterPro" id="IPR011992">
    <property type="entry name" value="EF-hand-dom_pair"/>
</dbReference>
<feature type="domain" description="EH" evidence="5">
    <location>
        <begin position="13"/>
        <end position="96"/>
    </location>
</feature>
<evidence type="ECO:0000313" key="7">
    <source>
        <dbReference type="EMBL" id="VDN53113.1"/>
    </source>
</evidence>
<dbReference type="EMBL" id="UYYG01000103">
    <property type="protein sequence ID" value="VDN53113.1"/>
    <property type="molecule type" value="Genomic_DNA"/>
</dbReference>
<keyword evidence="3" id="KW-0812">Transmembrane</keyword>
<dbReference type="PROSITE" id="PS50031">
    <property type="entry name" value="EH"/>
    <property type="match status" value="3"/>
</dbReference>
<evidence type="ECO:0000256" key="1">
    <source>
        <dbReference type="ARBA" id="ARBA00022837"/>
    </source>
</evidence>
<dbReference type="Gene3D" id="1.10.287.1490">
    <property type="match status" value="1"/>
</dbReference>
<dbReference type="PANTHER" id="PTHR11216:SF176">
    <property type="entry name" value="EPIDERMAL GROWTH FACTOR RECEPTOR PATHWAY SUBSTRATE CLONE 15, ISOFORM A"/>
    <property type="match status" value="1"/>
</dbReference>
<dbReference type="SMART" id="SM00027">
    <property type="entry name" value="EH"/>
    <property type="match status" value="3"/>
</dbReference>
<feature type="domain" description="EH" evidence="5">
    <location>
        <begin position="121"/>
        <end position="209"/>
    </location>
</feature>
<gene>
    <name evidence="7" type="ORF">DME_LOCUS3086</name>
</gene>
<dbReference type="InterPro" id="IPR002048">
    <property type="entry name" value="EF_hand_dom"/>
</dbReference>
<dbReference type="GO" id="GO:0016197">
    <property type="term" value="P:endosomal transport"/>
    <property type="evidence" value="ECO:0007669"/>
    <property type="project" value="TreeGrafter"/>
</dbReference>
<dbReference type="CDD" id="cd00052">
    <property type="entry name" value="EH"/>
    <property type="match status" value="3"/>
</dbReference>
<feature type="transmembrane region" description="Helical" evidence="3">
    <location>
        <begin position="476"/>
        <end position="496"/>
    </location>
</feature>
<keyword evidence="4" id="KW-0732">Signal</keyword>
<evidence type="ECO:0000259" key="6">
    <source>
        <dbReference type="PROSITE" id="PS50222"/>
    </source>
</evidence>
<dbReference type="GO" id="GO:0006897">
    <property type="term" value="P:endocytosis"/>
    <property type="evidence" value="ECO:0007669"/>
    <property type="project" value="TreeGrafter"/>
</dbReference>
<keyword evidence="3" id="KW-0472">Membrane</keyword>
<dbReference type="Proteomes" id="UP000038040">
    <property type="component" value="Unplaced"/>
</dbReference>
<evidence type="ECO:0000256" key="4">
    <source>
        <dbReference type="SAM" id="SignalP"/>
    </source>
</evidence>
<feature type="domain" description="EF-hand" evidence="6">
    <location>
        <begin position="293"/>
        <end position="328"/>
    </location>
</feature>
<feature type="coiled-coil region" evidence="2">
    <location>
        <begin position="362"/>
        <end position="466"/>
    </location>
</feature>
<keyword evidence="2" id="KW-0175">Coiled coil</keyword>
<organism evidence="8 10">
    <name type="scientific">Dracunculus medinensis</name>
    <name type="common">Guinea worm</name>
    <dbReference type="NCBI Taxonomy" id="318479"/>
    <lineage>
        <taxon>Eukaryota</taxon>
        <taxon>Metazoa</taxon>
        <taxon>Ecdysozoa</taxon>
        <taxon>Nematoda</taxon>
        <taxon>Chromadorea</taxon>
        <taxon>Rhabditida</taxon>
        <taxon>Spirurina</taxon>
        <taxon>Dracunculoidea</taxon>
        <taxon>Dracunculidae</taxon>
        <taxon>Dracunculus</taxon>
    </lineage>
</organism>
<dbReference type="GO" id="GO:0030132">
    <property type="term" value="C:clathrin coat of coated pit"/>
    <property type="evidence" value="ECO:0007669"/>
    <property type="project" value="TreeGrafter"/>
</dbReference>